<dbReference type="NCBIfam" id="TIGR02543">
    <property type="entry name" value="List_Bact_rpt"/>
    <property type="match status" value="1"/>
</dbReference>
<dbReference type="Gene3D" id="3.40.720.10">
    <property type="entry name" value="Alkaline Phosphatase, subunit A"/>
    <property type="match status" value="1"/>
</dbReference>
<evidence type="ECO:0000313" key="8">
    <source>
        <dbReference type="Proteomes" id="UP000576082"/>
    </source>
</evidence>
<organism evidence="7 8">
    <name type="scientific">Flammeovirga aprica JL-4</name>
    <dbReference type="NCBI Taxonomy" id="694437"/>
    <lineage>
        <taxon>Bacteria</taxon>
        <taxon>Pseudomonadati</taxon>
        <taxon>Bacteroidota</taxon>
        <taxon>Cytophagia</taxon>
        <taxon>Cytophagales</taxon>
        <taxon>Flammeovirgaceae</taxon>
        <taxon>Flammeovirga</taxon>
    </lineage>
</organism>
<dbReference type="GO" id="GO:0030313">
    <property type="term" value="C:cell envelope"/>
    <property type="evidence" value="ECO:0007669"/>
    <property type="project" value="UniProtKB-SubCell"/>
</dbReference>
<keyword evidence="4" id="KW-0732">Signal</keyword>
<dbReference type="AlphaFoldDB" id="A0A7X9RUL0"/>
<dbReference type="InterPro" id="IPR017850">
    <property type="entry name" value="Alkaline_phosphatase_core_sf"/>
</dbReference>
<dbReference type="Gene3D" id="2.60.40.4270">
    <property type="entry name" value="Listeria-Bacteroides repeat domain"/>
    <property type="match status" value="1"/>
</dbReference>
<evidence type="ECO:0000259" key="5">
    <source>
        <dbReference type="Pfam" id="PF00884"/>
    </source>
</evidence>
<dbReference type="Pfam" id="PF00884">
    <property type="entry name" value="Sulfatase"/>
    <property type="match status" value="1"/>
</dbReference>
<evidence type="ECO:0000313" key="7">
    <source>
        <dbReference type="EMBL" id="NME68993.1"/>
    </source>
</evidence>
<sequence length="757" mass="85471">MKNSISVLFLLSLFFTSSIYATEKPNIVVILVDDAGNNDWGFQGSQIMANYSPSLDQLAGEGTIFTQGYVTQSVCAPSRAGMLSGQYQEKLGFDHNIVTYVNAPGHDHNDVGLNAHVPTMGNYLKELGYSTSLFGKWHIGEEEHHLPENRGFDHFYGLYGGSRNYNVRETSHDKVLHYNKTLAEPKDNNFYLTDLLTDSALVYMEREITAGNPFLAFMSYTAPHGPFQAKPEDKAIFENVLKPNGTALSENQKNYYGMCKNVDDNVGRIVEMLKEKGEYENTLFVFLSDNGGVSLTNNGALRGNKSSQYEGGLRVPFFVTWKQGVPSNQKYDHQVISLDLLTTFIKAAGGDLKDRKYQELDGQDLVTAANNLNNPIHDALFWRKEFTWGVVSDGTNKIIFDAGKELLVNQQYDTIMYNLANDISEKNDVYVDNKAEVAPLVEAYEQWYETLEMPSWIGKSYILKRICGGGSICDSLRSKYEYFQARNRLTMVKHEEVNLTSTEDFYLSSSIIDYQDALNGPNLINYVLSELPQYGDLYLEGKKLSTGDYFTQEEVNLGLIKYTYTADHNLPDRFNFEINDSYGGEVIPDQTLSINFGFYTIEYEVGEGENALENPSTYQKTDDDIILAPAHQEGFIFEGWFIDENFTEEIKTITKGTTGNLVLFAKFTKVVTSISDDLGVISEMELYPNPSKGLVNIEFETDGRREVTIHNAMGDIVYQDMLVSEKRIEFQLHQPKGVYFITVKYHGSTEIGKLILN</sequence>
<protein>
    <submittedName>
        <fullName evidence="7">Sulfatase-like hydrolase/transferase</fullName>
    </submittedName>
</protein>
<dbReference type="InterPro" id="IPR000917">
    <property type="entry name" value="Sulfatase_N"/>
</dbReference>
<dbReference type="InterPro" id="IPR042229">
    <property type="entry name" value="Listeria/Bacterioides_rpt_sf"/>
</dbReference>
<dbReference type="GO" id="GO:0016740">
    <property type="term" value="F:transferase activity"/>
    <property type="evidence" value="ECO:0007669"/>
    <property type="project" value="UniProtKB-KW"/>
</dbReference>
<feature type="signal peptide" evidence="4">
    <location>
        <begin position="1"/>
        <end position="21"/>
    </location>
</feature>
<evidence type="ECO:0000256" key="2">
    <source>
        <dbReference type="ARBA" id="ARBA00008779"/>
    </source>
</evidence>
<dbReference type="EMBL" id="JABANE010000033">
    <property type="protein sequence ID" value="NME68993.1"/>
    <property type="molecule type" value="Genomic_DNA"/>
</dbReference>
<keyword evidence="7" id="KW-0808">Transferase</keyword>
<evidence type="ECO:0000256" key="4">
    <source>
        <dbReference type="SAM" id="SignalP"/>
    </source>
</evidence>
<keyword evidence="3 7" id="KW-0378">Hydrolase</keyword>
<feature type="domain" description="Sulfatase N-terminal" evidence="5">
    <location>
        <begin position="25"/>
        <end position="349"/>
    </location>
</feature>
<dbReference type="PANTHER" id="PTHR42693">
    <property type="entry name" value="ARYLSULFATASE FAMILY MEMBER"/>
    <property type="match status" value="1"/>
</dbReference>
<evidence type="ECO:0000259" key="6">
    <source>
        <dbReference type="Pfam" id="PF18962"/>
    </source>
</evidence>
<comment type="similarity">
    <text evidence="2">Belongs to the sulfatase family.</text>
</comment>
<comment type="subcellular location">
    <subcellularLocation>
        <location evidence="1">Cell envelope</location>
    </subcellularLocation>
</comment>
<name>A0A7X9RUL0_9BACT</name>
<accession>A0A7X9RUL0</accession>
<dbReference type="InterPro" id="IPR013378">
    <property type="entry name" value="InlB-like_B-rpt"/>
</dbReference>
<dbReference type="InterPro" id="IPR050738">
    <property type="entry name" value="Sulfatase"/>
</dbReference>
<proteinExistence type="inferred from homology"/>
<feature type="chain" id="PRO_5031218440" evidence="4">
    <location>
        <begin position="22"/>
        <end position="757"/>
    </location>
</feature>
<dbReference type="Proteomes" id="UP000576082">
    <property type="component" value="Unassembled WGS sequence"/>
</dbReference>
<gene>
    <name evidence="7" type="ORF">HHU12_13550</name>
</gene>
<dbReference type="NCBIfam" id="TIGR04183">
    <property type="entry name" value="Por_Secre_tail"/>
    <property type="match status" value="1"/>
</dbReference>
<feature type="domain" description="Secretion system C-terminal sorting" evidence="6">
    <location>
        <begin position="686"/>
        <end position="755"/>
    </location>
</feature>
<dbReference type="RefSeq" id="WP_169657280.1">
    <property type="nucleotide sequence ID" value="NZ_JABANE010000033.1"/>
</dbReference>
<dbReference type="GO" id="GO:0004065">
    <property type="term" value="F:arylsulfatase activity"/>
    <property type="evidence" value="ECO:0007669"/>
    <property type="project" value="TreeGrafter"/>
</dbReference>
<evidence type="ECO:0000256" key="3">
    <source>
        <dbReference type="ARBA" id="ARBA00022801"/>
    </source>
</evidence>
<dbReference type="Pfam" id="PF09479">
    <property type="entry name" value="Flg_new"/>
    <property type="match status" value="1"/>
</dbReference>
<dbReference type="Pfam" id="PF18962">
    <property type="entry name" value="Por_Secre_tail"/>
    <property type="match status" value="1"/>
</dbReference>
<comment type="caution">
    <text evidence="7">The sequence shown here is derived from an EMBL/GenBank/DDBJ whole genome shotgun (WGS) entry which is preliminary data.</text>
</comment>
<dbReference type="SUPFAM" id="SSF53649">
    <property type="entry name" value="Alkaline phosphatase-like"/>
    <property type="match status" value="1"/>
</dbReference>
<dbReference type="PANTHER" id="PTHR42693:SF53">
    <property type="entry name" value="ENDO-4-O-SULFATASE"/>
    <property type="match status" value="1"/>
</dbReference>
<keyword evidence="8" id="KW-1185">Reference proteome</keyword>
<dbReference type="InterPro" id="IPR026444">
    <property type="entry name" value="Secre_tail"/>
</dbReference>
<evidence type="ECO:0000256" key="1">
    <source>
        <dbReference type="ARBA" id="ARBA00004196"/>
    </source>
</evidence>
<dbReference type="Pfam" id="PF16184">
    <property type="entry name" value="Cadherin_3"/>
    <property type="match status" value="1"/>
</dbReference>
<reference evidence="7 8" key="1">
    <citation type="submission" date="2020-04" db="EMBL/GenBank/DDBJ databases">
        <title>Flammeovirga sp. SR4, a novel species isolated from seawater.</title>
        <authorList>
            <person name="Wang X."/>
        </authorList>
    </citation>
    <scope>NUCLEOTIDE SEQUENCE [LARGE SCALE GENOMIC DNA]</scope>
    <source>
        <strain evidence="7 8">ATCC 23126</strain>
    </source>
</reference>